<keyword evidence="3" id="KW-1185">Reference proteome</keyword>
<accession>A0AA36CJT9</accession>
<dbReference type="Proteomes" id="UP001177023">
    <property type="component" value="Unassembled WGS sequence"/>
</dbReference>
<organism evidence="2 3">
    <name type="scientific">Mesorhabditis spiculigera</name>
    <dbReference type="NCBI Taxonomy" id="96644"/>
    <lineage>
        <taxon>Eukaryota</taxon>
        <taxon>Metazoa</taxon>
        <taxon>Ecdysozoa</taxon>
        <taxon>Nematoda</taxon>
        <taxon>Chromadorea</taxon>
        <taxon>Rhabditida</taxon>
        <taxon>Rhabditina</taxon>
        <taxon>Rhabditomorpha</taxon>
        <taxon>Rhabditoidea</taxon>
        <taxon>Rhabditidae</taxon>
        <taxon>Mesorhabditinae</taxon>
        <taxon>Mesorhabditis</taxon>
    </lineage>
</organism>
<dbReference type="AlphaFoldDB" id="A0AA36CJT9"/>
<name>A0AA36CJT9_9BILA</name>
<proteinExistence type="predicted"/>
<sequence length="87" mass="10096">MGQMTFTDNWQKRAPARPQWSPLDDPCEPVTALDRLREIQKLQRQILLLADEATQCAARIVNSPPLYPKNAKYSFPTYLKDRQPQQP</sequence>
<comment type="caution">
    <text evidence="2">The sequence shown here is derived from an EMBL/GenBank/DDBJ whole genome shotgun (WGS) entry which is preliminary data.</text>
</comment>
<dbReference type="EMBL" id="CATQJA010002063">
    <property type="protein sequence ID" value="CAJ0569581.1"/>
    <property type="molecule type" value="Genomic_DNA"/>
</dbReference>
<reference evidence="2" key="1">
    <citation type="submission" date="2023-06" db="EMBL/GenBank/DDBJ databases">
        <authorList>
            <person name="Delattre M."/>
        </authorList>
    </citation>
    <scope>NUCLEOTIDE SEQUENCE</scope>
    <source>
        <strain evidence="2">AF72</strain>
    </source>
</reference>
<evidence type="ECO:0000313" key="2">
    <source>
        <dbReference type="EMBL" id="CAJ0569581.1"/>
    </source>
</evidence>
<protein>
    <submittedName>
        <fullName evidence="2">Uncharacterized protein</fullName>
    </submittedName>
</protein>
<feature type="region of interest" description="Disordered" evidence="1">
    <location>
        <begin position="1"/>
        <end position="25"/>
    </location>
</feature>
<evidence type="ECO:0000313" key="3">
    <source>
        <dbReference type="Proteomes" id="UP001177023"/>
    </source>
</evidence>
<gene>
    <name evidence="2" type="ORF">MSPICULIGERA_LOCUS8056</name>
</gene>
<evidence type="ECO:0000256" key="1">
    <source>
        <dbReference type="SAM" id="MobiDB-lite"/>
    </source>
</evidence>
<feature type="non-terminal residue" evidence="2">
    <location>
        <position position="1"/>
    </location>
</feature>